<dbReference type="PaxDb" id="73239-Q7RFH1"/>
<evidence type="ECO:0000313" key="4">
    <source>
        <dbReference type="Proteomes" id="UP000008553"/>
    </source>
</evidence>
<dbReference type="Proteomes" id="UP000008553">
    <property type="component" value="Unassembled WGS sequence"/>
</dbReference>
<dbReference type="EMBL" id="AABL01001454">
    <property type="protein sequence ID" value="EAA16634.1"/>
    <property type="molecule type" value="Genomic_DNA"/>
</dbReference>
<evidence type="ECO:0000313" key="3">
    <source>
        <dbReference type="EMBL" id="EAA16634.1"/>
    </source>
</evidence>
<feature type="compositionally biased region" description="Polar residues" evidence="1">
    <location>
        <begin position="264"/>
        <end position="275"/>
    </location>
</feature>
<evidence type="ECO:0000256" key="2">
    <source>
        <dbReference type="SAM" id="Phobius"/>
    </source>
</evidence>
<protein>
    <submittedName>
        <fullName evidence="3">Yir1 protein</fullName>
    </submittedName>
</protein>
<keyword evidence="4" id="KW-1185">Reference proteome</keyword>
<reference evidence="3 4" key="1">
    <citation type="journal article" date="2002" name="Nature">
        <title>Genome sequence and comparative analysis of the model rodent malaria parasite Plasmodium yoelii yoelii.</title>
        <authorList>
            <person name="Carlton J.M."/>
            <person name="Angiuoli S.V."/>
            <person name="Suh B.B."/>
            <person name="Kooij T.W."/>
            <person name="Pertea M."/>
            <person name="Silva J.C."/>
            <person name="Ermolaeva M.D."/>
            <person name="Allen J.E."/>
            <person name="Selengut J.D."/>
            <person name="Koo H.L."/>
            <person name="Peterson J.D."/>
            <person name="Pop M."/>
            <person name="Kosack D.S."/>
            <person name="Shumway M.F."/>
            <person name="Bidwell S.L."/>
            <person name="Shallom S.J."/>
            <person name="van Aken S.E."/>
            <person name="Riedmuller S.B."/>
            <person name="Feldblyum T.V."/>
            <person name="Cho J.K."/>
            <person name="Quackenbush J."/>
            <person name="Sedegah M."/>
            <person name="Shoaibi A."/>
            <person name="Cummings L.M."/>
            <person name="Florens L."/>
            <person name="Yates J.R."/>
            <person name="Raine J.D."/>
            <person name="Sinden R.E."/>
            <person name="Harris M.A."/>
            <person name="Cunningham D.A."/>
            <person name="Preiser P.R."/>
            <person name="Bergman L.W."/>
            <person name="Vaidya A.B."/>
            <person name="van Lin L.H."/>
            <person name="Janse C.J."/>
            <person name="Waters A.P."/>
            <person name="Smith H.O."/>
            <person name="White O.R."/>
            <person name="Salzberg S.L."/>
            <person name="Venter J.C."/>
            <person name="Fraser C.M."/>
            <person name="Hoffman S.L."/>
            <person name="Gardner M.J."/>
            <person name="Carucci D.J."/>
        </authorList>
    </citation>
    <scope>NUCLEOTIDE SEQUENCE [LARGE SCALE GENOMIC DNA]</scope>
    <source>
        <strain evidence="3 4">17XNL</strain>
    </source>
</reference>
<evidence type="ECO:0000256" key="1">
    <source>
        <dbReference type="SAM" id="MobiDB-lite"/>
    </source>
</evidence>
<feature type="region of interest" description="Disordered" evidence="1">
    <location>
        <begin position="257"/>
        <end position="280"/>
    </location>
</feature>
<dbReference type="AlphaFoldDB" id="Q7RFH1"/>
<feature type="transmembrane region" description="Helical" evidence="2">
    <location>
        <begin position="305"/>
        <end position="323"/>
    </location>
</feature>
<keyword evidence="2" id="KW-0812">Transmembrane</keyword>
<proteinExistence type="predicted"/>
<dbReference type="InParanoid" id="Q7RFH1"/>
<dbReference type="InterPro" id="IPR006477">
    <property type="entry name" value="Yir_bir_cir"/>
</dbReference>
<accession>Q7RFH1</accession>
<sequence>MNLFTFIKNDINLYNLHIDCKRFKNIWDAFPEELDSSGNYQFNNFELLNNDCNRDNISNNYCNINNINSSDSCNNNNNNNFLSDFNKISAGCLYLLDEFIKDCGVDPSPAKNNINFVDYILIWLRYMLNLKNSYEYNIFCFYGTYIFYCDKYNTKKSELTGYKSYTDIIDDKWYLFNIRKNNISNLYKAFKSLCEMYNKLDDENNDCNKYLEDNEFLKKFEELKNDSEFTEDTYNSKLLSILSNDYDNFKKECKNAQDSKSPAHTEMNTPQSGIESTEETVETGKIGVTGHISEVTSSSSIVSKLIPVVSIFAAISIFLGISYKVNNKELKNIFIKYVQLLTKTHTFLNILY</sequence>
<keyword evidence="2" id="KW-1133">Transmembrane helix</keyword>
<keyword evidence="2" id="KW-0472">Membrane</keyword>
<comment type="caution">
    <text evidence="3">The sequence shown here is derived from an EMBL/GenBank/DDBJ whole genome shotgun (WGS) entry which is preliminary data.</text>
</comment>
<name>Q7RFH1_PLAYO</name>
<dbReference type="NCBIfam" id="TIGR01590">
    <property type="entry name" value="yir-bir-cir_Pla"/>
    <property type="match status" value="1"/>
</dbReference>
<dbReference type="Pfam" id="PF06022">
    <property type="entry name" value="Cir_Bir_Yir"/>
    <property type="match status" value="1"/>
</dbReference>
<organism evidence="3 4">
    <name type="scientific">Plasmodium yoelii yoelii</name>
    <dbReference type="NCBI Taxonomy" id="73239"/>
    <lineage>
        <taxon>Eukaryota</taxon>
        <taxon>Sar</taxon>
        <taxon>Alveolata</taxon>
        <taxon>Apicomplexa</taxon>
        <taxon>Aconoidasida</taxon>
        <taxon>Haemosporida</taxon>
        <taxon>Plasmodiidae</taxon>
        <taxon>Plasmodium</taxon>
        <taxon>Plasmodium (Vinckeia)</taxon>
    </lineage>
</organism>
<gene>
    <name evidence="3" type="ORF">PY04735</name>
</gene>